<accession>A0A3B0T6Y4</accession>
<evidence type="ECO:0008006" key="2">
    <source>
        <dbReference type="Google" id="ProtNLM"/>
    </source>
</evidence>
<dbReference type="AlphaFoldDB" id="A0A3B0T6Y4"/>
<dbReference type="InterPro" id="IPR001753">
    <property type="entry name" value="Enoyl-CoA_hydra/iso"/>
</dbReference>
<dbReference type="SUPFAM" id="SSF52096">
    <property type="entry name" value="ClpP/crotonase"/>
    <property type="match status" value="1"/>
</dbReference>
<sequence>MTFKNFHFDLDDNGVATVLVDRHDESMNTLGEELVLELSDVVDRLEEDDVKAVVFGSAKKDFLAGADIRMFGSISTAEEAVEALKAIH</sequence>
<organism evidence="1">
    <name type="scientific">hydrothermal vent metagenome</name>
    <dbReference type="NCBI Taxonomy" id="652676"/>
    <lineage>
        <taxon>unclassified sequences</taxon>
        <taxon>metagenomes</taxon>
        <taxon>ecological metagenomes</taxon>
    </lineage>
</organism>
<dbReference type="Gene3D" id="3.90.226.10">
    <property type="entry name" value="2-enoyl-CoA Hydratase, Chain A, domain 1"/>
    <property type="match status" value="1"/>
</dbReference>
<dbReference type="InterPro" id="IPR029045">
    <property type="entry name" value="ClpP/crotonase-like_dom_sf"/>
</dbReference>
<feature type="non-terminal residue" evidence="1">
    <location>
        <position position="88"/>
    </location>
</feature>
<protein>
    <recommendedName>
        <fullName evidence="2">Enoyl-CoA hydratase</fullName>
    </recommendedName>
</protein>
<proteinExistence type="predicted"/>
<dbReference type="EMBL" id="UOEI01000338">
    <property type="protein sequence ID" value="VAW02696.1"/>
    <property type="molecule type" value="Genomic_DNA"/>
</dbReference>
<evidence type="ECO:0000313" key="1">
    <source>
        <dbReference type="EMBL" id="VAW02696.1"/>
    </source>
</evidence>
<dbReference type="Pfam" id="PF00378">
    <property type="entry name" value="ECH_1"/>
    <property type="match status" value="1"/>
</dbReference>
<gene>
    <name evidence="1" type="ORF">MNBD_ACTINO01-469</name>
</gene>
<reference evidence="1" key="1">
    <citation type="submission" date="2018-06" db="EMBL/GenBank/DDBJ databases">
        <authorList>
            <person name="Zhirakovskaya E."/>
        </authorList>
    </citation>
    <scope>NUCLEOTIDE SEQUENCE</scope>
</reference>
<name>A0A3B0T6Y4_9ZZZZ</name>